<accession>A0A3R7MH54</accession>
<dbReference type="GO" id="GO:0005737">
    <property type="term" value="C:cytoplasm"/>
    <property type="evidence" value="ECO:0007669"/>
    <property type="project" value="UniProtKB-SubCell"/>
</dbReference>
<sequence>MLRTLRPQTYEAQMPRLVSDFYDYNAEEDEFAASLLAAHFCGLVHRARKNKLAQLTRESQSAASNTQDPAMTAWLTKLIPSMKTQVPVFLPRNFVARVVRDVMRMSEGEVYGIRGCTLFLDVLSGNKSVCLGKIVCDPNTPTTCTIHILMTRVDPPTDNVGFNLFGIKLLNSQKDAVYISPGYTVEKRRPKGLANNSL</sequence>
<protein>
    <submittedName>
        <fullName evidence="4">SCYLLA-like protein</fullName>
    </submittedName>
</protein>
<reference evidence="4 5" key="2">
    <citation type="submission" date="2019-01" db="EMBL/GenBank/DDBJ databases">
        <title>The decoding of complex shrimp genome reveals the adaptation for benthos swimmer, frequently molting mechanism and breeding impact on genome.</title>
        <authorList>
            <person name="Sun Y."/>
            <person name="Gao Y."/>
            <person name="Yu Y."/>
        </authorList>
    </citation>
    <scope>NUCLEOTIDE SEQUENCE [LARGE SCALE GENOMIC DNA]</scope>
    <source>
        <tissue evidence="4">Muscle</tissue>
    </source>
</reference>
<evidence type="ECO:0000313" key="4">
    <source>
        <dbReference type="EMBL" id="ROT81621.1"/>
    </source>
</evidence>
<dbReference type="STRING" id="6689.A0A3R7MH54"/>
<evidence type="ECO:0000256" key="2">
    <source>
        <dbReference type="ARBA" id="ARBA00010670"/>
    </source>
</evidence>
<evidence type="ECO:0000256" key="3">
    <source>
        <dbReference type="ARBA" id="ARBA00022490"/>
    </source>
</evidence>
<name>A0A3R7MH54_PENVA</name>
<dbReference type="Pfam" id="PF07809">
    <property type="entry name" value="RTP801_C"/>
    <property type="match status" value="1"/>
</dbReference>
<comment type="subcellular location">
    <subcellularLocation>
        <location evidence="1">Cytoplasm</location>
    </subcellularLocation>
</comment>
<gene>
    <name evidence="4" type="ORF">C7M84_025223</name>
</gene>
<evidence type="ECO:0000313" key="5">
    <source>
        <dbReference type="Proteomes" id="UP000283509"/>
    </source>
</evidence>
<dbReference type="EMBL" id="QCYY01000946">
    <property type="protein sequence ID" value="ROT81621.1"/>
    <property type="molecule type" value="Genomic_DNA"/>
</dbReference>
<dbReference type="GO" id="GO:0009968">
    <property type="term" value="P:negative regulation of signal transduction"/>
    <property type="evidence" value="ECO:0007669"/>
    <property type="project" value="InterPro"/>
</dbReference>
<dbReference type="Proteomes" id="UP000283509">
    <property type="component" value="Unassembled WGS sequence"/>
</dbReference>
<dbReference type="InterPro" id="IPR038281">
    <property type="entry name" value="RTP801-like_C_sf"/>
</dbReference>
<keyword evidence="3" id="KW-0963">Cytoplasm</keyword>
<dbReference type="PANTHER" id="PTHR12478">
    <property type="entry name" value="DNA-DAMAGE-INDUCIBLE TRANSCRIPT 4 PROTEIN DDIT4"/>
    <property type="match status" value="1"/>
</dbReference>
<dbReference type="OrthoDB" id="10018535at2759"/>
<dbReference type="GO" id="GO:0006915">
    <property type="term" value="P:apoptotic process"/>
    <property type="evidence" value="ECO:0007669"/>
    <property type="project" value="TreeGrafter"/>
</dbReference>
<comment type="similarity">
    <text evidence="2">Belongs to the DDIT4 family.</text>
</comment>
<reference evidence="4 5" key="1">
    <citation type="submission" date="2018-04" db="EMBL/GenBank/DDBJ databases">
        <authorList>
            <person name="Zhang X."/>
            <person name="Yuan J."/>
            <person name="Li F."/>
            <person name="Xiang J."/>
        </authorList>
    </citation>
    <scope>NUCLEOTIDE SEQUENCE [LARGE SCALE GENOMIC DNA]</scope>
    <source>
        <tissue evidence="4">Muscle</tissue>
    </source>
</reference>
<dbReference type="InterPro" id="IPR012918">
    <property type="entry name" value="RTP801-like"/>
</dbReference>
<comment type="caution">
    <text evidence="4">The sequence shown here is derived from an EMBL/GenBank/DDBJ whole genome shotgun (WGS) entry which is preliminary data.</text>
</comment>
<dbReference type="PANTHER" id="PTHR12478:SF16">
    <property type="entry name" value="PROTEIN CHARYBDE-RELATED"/>
    <property type="match status" value="1"/>
</dbReference>
<dbReference type="Gene3D" id="3.90.470.40">
    <property type="entry name" value="RTP801-like"/>
    <property type="match status" value="1"/>
</dbReference>
<organism evidence="4 5">
    <name type="scientific">Penaeus vannamei</name>
    <name type="common">Whiteleg shrimp</name>
    <name type="synonym">Litopenaeus vannamei</name>
    <dbReference type="NCBI Taxonomy" id="6689"/>
    <lineage>
        <taxon>Eukaryota</taxon>
        <taxon>Metazoa</taxon>
        <taxon>Ecdysozoa</taxon>
        <taxon>Arthropoda</taxon>
        <taxon>Crustacea</taxon>
        <taxon>Multicrustacea</taxon>
        <taxon>Malacostraca</taxon>
        <taxon>Eumalacostraca</taxon>
        <taxon>Eucarida</taxon>
        <taxon>Decapoda</taxon>
        <taxon>Dendrobranchiata</taxon>
        <taxon>Penaeoidea</taxon>
        <taxon>Penaeidae</taxon>
        <taxon>Penaeus</taxon>
    </lineage>
</organism>
<proteinExistence type="inferred from homology"/>
<evidence type="ECO:0000256" key="1">
    <source>
        <dbReference type="ARBA" id="ARBA00004496"/>
    </source>
</evidence>
<dbReference type="GO" id="GO:0032006">
    <property type="term" value="P:regulation of TOR signaling"/>
    <property type="evidence" value="ECO:0007669"/>
    <property type="project" value="TreeGrafter"/>
</dbReference>
<dbReference type="AlphaFoldDB" id="A0A3R7MH54"/>
<keyword evidence="5" id="KW-1185">Reference proteome</keyword>